<dbReference type="Proteomes" id="UP000247498">
    <property type="component" value="Unassembled WGS sequence"/>
</dbReference>
<name>A0A2V0PIV0_9CHLO</name>
<dbReference type="InParanoid" id="A0A2V0PIV0"/>
<reference evidence="2 3" key="1">
    <citation type="journal article" date="2018" name="Sci. Rep.">
        <title>Raphidocelis subcapitata (=Pseudokirchneriella subcapitata) provides an insight into genome evolution and environmental adaptations in the Sphaeropleales.</title>
        <authorList>
            <person name="Suzuki S."/>
            <person name="Yamaguchi H."/>
            <person name="Nakajima N."/>
            <person name="Kawachi M."/>
        </authorList>
    </citation>
    <scope>NUCLEOTIDE SEQUENCE [LARGE SCALE GENOMIC DNA]</scope>
    <source>
        <strain evidence="2 3">NIES-35</strain>
    </source>
</reference>
<evidence type="ECO:0000313" key="2">
    <source>
        <dbReference type="EMBL" id="GBF99718.1"/>
    </source>
</evidence>
<dbReference type="PROSITE" id="PS51257">
    <property type="entry name" value="PROKAR_LIPOPROTEIN"/>
    <property type="match status" value="1"/>
</dbReference>
<keyword evidence="1" id="KW-0732">Signal</keyword>
<protein>
    <recommendedName>
        <fullName evidence="4">CARDB domain-containing protein</fullName>
    </recommendedName>
</protein>
<feature type="chain" id="PRO_5016173212" description="CARDB domain-containing protein" evidence="1">
    <location>
        <begin position="26"/>
        <end position="426"/>
    </location>
</feature>
<organism evidence="2 3">
    <name type="scientific">Raphidocelis subcapitata</name>
    <dbReference type="NCBI Taxonomy" id="307507"/>
    <lineage>
        <taxon>Eukaryota</taxon>
        <taxon>Viridiplantae</taxon>
        <taxon>Chlorophyta</taxon>
        <taxon>core chlorophytes</taxon>
        <taxon>Chlorophyceae</taxon>
        <taxon>CS clade</taxon>
        <taxon>Sphaeropleales</taxon>
        <taxon>Selenastraceae</taxon>
        <taxon>Raphidocelis</taxon>
    </lineage>
</organism>
<keyword evidence="3" id="KW-1185">Reference proteome</keyword>
<comment type="caution">
    <text evidence="2">The sequence shown here is derived from an EMBL/GenBank/DDBJ whole genome shotgun (WGS) entry which is preliminary data.</text>
</comment>
<dbReference type="AlphaFoldDB" id="A0A2V0PIV0"/>
<evidence type="ECO:0000256" key="1">
    <source>
        <dbReference type="SAM" id="SignalP"/>
    </source>
</evidence>
<feature type="signal peptide" evidence="1">
    <location>
        <begin position="1"/>
        <end position="25"/>
    </location>
</feature>
<dbReference type="OrthoDB" id="562086at2759"/>
<dbReference type="EMBL" id="BDRX01000170">
    <property type="protein sequence ID" value="GBF99718.1"/>
    <property type="molecule type" value="Genomic_DNA"/>
</dbReference>
<gene>
    <name evidence="2" type="ORF">Rsub_12431</name>
</gene>
<sequence length="426" mass="45915">MARLRFFFPLLAAAACALLVAPASAAGLTLWGTWSYPKQTYVKPGGKVEVTIWVWSQNNETTPEGVKLAVWPNAPAGSFPACGDLAGAEVVELKPLKPYQLVSFKVKVTAPTTPGLANLRYVVDAGCLTNGFPWYQDQRYQVLNSTNDKVWDLTPIGTDIKMTYTGRAATTPGQPVANGTYKFSFKVFNGGNTASPQLSVVGVWSNAKWPGCNDTTGGTLVPIGAVGPGKSKKVDVTLDAGPFRFQGNEESISIVTNPYCRAPSGDILPPTNSYYYPFSKLPEPAFEATRPFTKSFAFEVTTAPKAPKPGSNVTVKVKAINMGSLEGTPGKVIVSVFPFDVEWTTSPLKWEACGDYSGQVAEASFGDVKLKPGKTKTLKIKDVPVPLGAAPGSWWLADVMFDVDCANTYNQRLFTPNYYNAFQIKA</sequence>
<evidence type="ECO:0008006" key="4">
    <source>
        <dbReference type="Google" id="ProtNLM"/>
    </source>
</evidence>
<evidence type="ECO:0000313" key="3">
    <source>
        <dbReference type="Proteomes" id="UP000247498"/>
    </source>
</evidence>
<accession>A0A2V0PIV0</accession>
<proteinExistence type="predicted"/>